<gene>
    <name evidence="9" type="ORF">C8A05DRAFT_34212</name>
</gene>
<dbReference type="Proteomes" id="UP001303889">
    <property type="component" value="Unassembled WGS sequence"/>
</dbReference>
<evidence type="ECO:0000256" key="6">
    <source>
        <dbReference type="ARBA" id="ARBA00048539"/>
    </source>
</evidence>
<dbReference type="EMBL" id="MU855533">
    <property type="protein sequence ID" value="KAK3902085.1"/>
    <property type="molecule type" value="Genomic_DNA"/>
</dbReference>
<dbReference type="EC" id="6.3.4.19" evidence="1"/>
<feature type="domain" description="tRNA(Ile)-lysidine/2-thiocytidine synthase N-terminal" evidence="8">
    <location>
        <begin position="290"/>
        <end position="336"/>
    </location>
</feature>
<evidence type="ECO:0000313" key="10">
    <source>
        <dbReference type="Proteomes" id="UP001303889"/>
    </source>
</evidence>
<dbReference type="Gene3D" id="3.40.50.620">
    <property type="entry name" value="HUPs"/>
    <property type="match status" value="1"/>
</dbReference>
<dbReference type="PANTHER" id="PTHR43033:SF1">
    <property type="entry name" value="TRNA(ILE)-LYSIDINE SYNTHASE-RELATED"/>
    <property type="match status" value="1"/>
</dbReference>
<keyword evidence="2" id="KW-0436">Ligase</keyword>
<dbReference type="InterPro" id="IPR011063">
    <property type="entry name" value="TilS/TtcA_N"/>
</dbReference>
<keyword evidence="10" id="KW-1185">Reference proteome</keyword>
<comment type="catalytic activity">
    <reaction evidence="6">
        <text>cytidine(34) in tRNA(Ile2) + L-lysine + ATP = lysidine(34) in tRNA(Ile2) + AMP + diphosphate + H(+)</text>
        <dbReference type="Rhea" id="RHEA:43744"/>
        <dbReference type="Rhea" id="RHEA-COMP:10625"/>
        <dbReference type="Rhea" id="RHEA-COMP:10670"/>
        <dbReference type="ChEBI" id="CHEBI:15378"/>
        <dbReference type="ChEBI" id="CHEBI:30616"/>
        <dbReference type="ChEBI" id="CHEBI:32551"/>
        <dbReference type="ChEBI" id="CHEBI:33019"/>
        <dbReference type="ChEBI" id="CHEBI:82748"/>
        <dbReference type="ChEBI" id="CHEBI:83665"/>
        <dbReference type="ChEBI" id="CHEBI:456215"/>
        <dbReference type="EC" id="6.3.4.19"/>
    </reaction>
</comment>
<keyword evidence="5" id="KW-0067">ATP-binding</keyword>
<proteinExistence type="inferred from homology"/>
<dbReference type="HAMAP" id="MF_01161">
    <property type="entry name" value="tRNA_Ile_lys_synt"/>
    <property type="match status" value="1"/>
</dbReference>
<evidence type="ECO:0000256" key="4">
    <source>
        <dbReference type="ARBA" id="ARBA00022741"/>
    </source>
</evidence>
<sequence>MSTIPPVLHRSARAITPHEFLEVLHATCGPRFPQARSRTHRPIAIAISGGVDSMALAYLSAKIRPTEQWFKVADHPVSSTIGAVVDHGLREGSGEEAREVAVAISKLGVKPQVLRLRWDGLLPHPDAKPADLPNAETLARHLRYRRLGGLCKTWGVHALFTAHHEDDQYETVVMRLLSGHGYRGLGGMRPATDMPECYDLHGIYQSGFLDDCQGSNPFYNLAPSSYDRRRLKRSLRAEVDPAVIASEIEAGLATPNIAAAYSGDLGQGGVAKPKRAKSAPELAPLAIEDGGVMLYRPLLPFSKDRLIATCLENGIPWFEDPTNADPTLTMRNAVRHMRNNHTLPVALQKPSVLQLADRCRKRVSYLEAEADRLLRRLVVHEFDQNAGTAVITLPQFLLPTAPRRSSSSATAIEKRHAHYRHIAALVVRHVLSMVTPERELTQPPRLAPLVKMLFPSLHPDSTPDDLKPSTICGVLFTPLPPEEGRPSSPQKWLLCRAPHVTNRPAPQLTFNSLPRDKRLGRPPQSWRTQGWMRTQLYDGRFWIRLLHRLPCDVRVAPFAEAHVAPFRNGLGTLVARQEFAALLGKHAPGKARYTLPAIYATADVKALLEGKGWWPASMSVGMRAAPVGLMDGRGEGKDAPAADVGMETEDRLRMDMEERLVMEEGEKKEEKKIRDADLPPMLARQAAWERELFLTERVQLLALPTLGIGLPGLENWVRWDVRYRKIDRELLRLSKLGSKGLRRRELRKRLRRRYRRAVNGD</sequence>
<reference evidence="9" key="1">
    <citation type="journal article" date="2023" name="Mol. Phylogenet. Evol.">
        <title>Genome-scale phylogeny and comparative genomics of the fungal order Sordariales.</title>
        <authorList>
            <person name="Hensen N."/>
            <person name="Bonometti L."/>
            <person name="Westerberg I."/>
            <person name="Brannstrom I.O."/>
            <person name="Guillou S."/>
            <person name="Cros-Aarteil S."/>
            <person name="Calhoun S."/>
            <person name="Haridas S."/>
            <person name="Kuo A."/>
            <person name="Mondo S."/>
            <person name="Pangilinan J."/>
            <person name="Riley R."/>
            <person name="LaButti K."/>
            <person name="Andreopoulos B."/>
            <person name="Lipzen A."/>
            <person name="Chen C."/>
            <person name="Yan M."/>
            <person name="Daum C."/>
            <person name="Ng V."/>
            <person name="Clum A."/>
            <person name="Steindorff A."/>
            <person name="Ohm R.A."/>
            <person name="Martin F."/>
            <person name="Silar P."/>
            <person name="Natvig D.O."/>
            <person name="Lalanne C."/>
            <person name="Gautier V."/>
            <person name="Ament-Velasquez S.L."/>
            <person name="Kruys A."/>
            <person name="Hutchinson M.I."/>
            <person name="Powell A.J."/>
            <person name="Barry K."/>
            <person name="Miller A.N."/>
            <person name="Grigoriev I.V."/>
            <person name="Debuchy R."/>
            <person name="Gladieux P."/>
            <person name="Hiltunen Thoren M."/>
            <person name="Johannesson H."/>
        </authorList>
    </citation>
    <scope>NUCLEOTIDE SEQUENCE</scope>
    <source>
        <strain evidence="9">CBS 103.79</strain>
    </source>
</reference>
<evidence type="ECO:0000259" key="8">
    <source>
        <dbReference type="Pfam" id="PF01171"/>
    </source>
</evidence>
<dbReference type="PANTHER" id="PTHR43033">
    <property type="entry name" value="TRNA(ILE)-LYSIDINE SYNTHASE-RELATED"/>
    <property type="match status" value="1"/>
</dbReference>
<dbReference type="GO" id="GO:0005524">
    <property type="term" value="F:ATP binding"/>
    <property type="evidence" value="ECO:0007669"/>
    <property type="project" value="UniProtKB-KW"/>
</dbReference>
<evidence type="ECO:0000256" key="2">
    <source>
        <dbReference type="ARBA" id="ARBA00022598"/>
    </source>
</evidence>
<organism evidence="9 10">
    <name type="scientific">Staphylotrichum tortipilum</name>
    <dbReference type="NCBI Taxonomy" id="2831512"/>
    <lineage>
        <taxon>Eukaryota</taxon>
        <taxon>Fungi</taxon>
        <taxon>Dikarya</taxon>
        <taxon>Ascomycota</taxon>
        <taxon>Pezizomycotina</taxon>
        <taxon>Sordariomycetes</taxon>
        <taxon>Sordariomycetidae</taxon>
        <taxon>Sordariales</taxon>
        <taxon>Chaetomiaceae</taxon>
        <taxon>Staphylotrichum</taxon>
    </lineage>
</organism>
<dbReference type="InterPro" id="IPR014729">
    <property type="entry name" value="Rossmann-like_a/b/a_fold"/>
</dbReference>
<evidence type="ECO:0000256" key="3">
    <source>
        <dbReference type="ARBA" id="ARBA00022694"/>
    </source>
</evidence>
<evidence type="ECO:0000256" key="5">
    <source>
        <dbReference type="ARBA" id="ARBA00022840"/>
    </source>
</evidence>
<protein>
    <recommendedName>
        <fullName evidence="1">tRNA(Ile)-lysidine synthetase</fullName>
        <ecNumber evidence="1">6.3.4.19</ecNumber>
    </recommendedName>
</protein>
<evidence type="ECO:0000256" key="1">
    <source>
        <dbReference type="ARBA" id="ARBA00013267"/>
    </source>
</evidence>
<keyword evidence="3" id="KW-0819">tRNA processing</keyword>
<dbReference type="InterPro" id="IPR012094">
    <property type="entry name" value="tRNA_Ile_lys_synt"/>
</dbReference>
<feature type="domain" description="tRNA(Ile)-lysidine/2-thiocytidine synthase N-terminal" evidence="8">
    <location>
        <begin position="43"/>
        <end position="193"/>
    </location>
</feature>
<accession>A0AAN6MKB6</accession>
<reference evidence="9" key="2">
    <citation type="submission" date="2023-05" db="EMBL/GenBank/DDBJ databases">
        <authorList>
            <consortium name="Lawrence Berkeley National Laboratory"/>
            <person name="Steindorff A."/>
            <person name="Hensen N."/>
            <person name="Bonometti L."/>
            <person name="Westerberg I."/>
            <person name="Brannstrom I.O."/>
            <person name="Guillou S."/>
            <person name="Cros-Aarteil S."/>
            <person name="Calhoun S."/>
            <person name="Haridas S."/>
            <person name="Kuo A."/>
            <person name="Mondo S."/>
            <person name="Pangilinan J."/>
            <person name="Riley R."/>
            <person name="Labutti K."/>
            <person name="Andreopoulos B."/>
            <person name="Lipzen A."/>
            <person name="Chen C."/>
            <person name="Yanf M."/>
            <person name="Daum C."/>
            <person name="Ng V."/>
            <person name="Clum A."/>
            <person name="Ohm R."/>
            <person name="Martin F."/>
            <person name="Silar P."/>
            <person name="Natvig D."/>
            <person name="Lalanne C."/>
            <person name="Gautier V."/>
            <person name="Ament-Velasquez S.L."/>
            <person name="Kruys A."/>
            <person name="Hutchinson M.I."/>
            <person name="Powell A.J."/>
            <person name="Barry K."/>
            <person name="Miller A.N."/>
            <person name="Grigoriev I.V."/>
            <person name="Debuchy R."/>
            <person name="Gladieux P."/>
            <person name="Thoren M.H."/>
            <person name="Johannesson H."/>
        </authorList>
    </citation>
    <scope>NUCLEOTIDE SEQUENCE</scope>
    <source>
        <strain evidence="9">CBS 103.79</strain>
    </source>
</reference>
<feature type="region of interest" description="Disordered" evidence="7">
    <location>
        <begin position="505"/>
        <end position="525"/>
    </location>
</feature>
<dbReference type="Pfam" id="PF01171">
    <property type="entry name" value="ATP_bind_3"/>
    <property type="match status" value="2"/>
</dbReference>
<evidence type="ECO:0000256" key="7">
    <source>
        <dbReference type="SAM" id="MobiDB-lite"/>
    </source>
</evidence>
<evidence type="ECO:0000313" key="9">
    <source>
        <dbReference type="EMBL" id="KAK3902085.1"/>
    </source>
</evidence>
<dbReference type="AlphaFoldDB" id="A0AAN6MKB6"/>
<dbReference type="InterPro" id="IPR012795">
    <property type="entry name" value="tRNA_Ile_lys_synt_N"/>
</dbReference>
<comment type="caution">
    <text evidence="9">The sequence shown here is derived from an EMBL/GenBank/DDBJ whole genome shotgun (WGS) entry which is preliminary data.</text>
</comment>
<name>A0AAN6MKB6_9PEZI</name>
<keyword evidence="4" id="KW-0547">Nucleotide-binding</keyword>
<dbReference type="SUPFAM" id="SSF52402">
    <property type="entry name" value="Adenine nucleotide alpha hydrolases-like"/>
    <property type="match status" value="1"/>
</dbReference>
<dbReference type="GO" id="GO:0008033">
    <property type="term" value="P:tRNA processing"/>
    <property type="evidence" value="ECO:0007669"/>
    <property type="project" value="UniProtKB-KW"/>
</dbReference>
<dbReference type="GO" id="GO:0032267">
    <property type="term" value="F:tRNA(Ile)-lysidine synthase activity"/>
    <property type="evidence" value="ECO:0007669"/>
    <property type="project" value="UniProtKB-EC"/>
</dbReference>
<dbReference type="CDD" id="cd01992">
    <property type="entry name" value="TilS_N"/>
    <property type="match status" value="1"/>
</dbReference>